<reference evidence="2" key="1">
    <citation type="submission" date="2016-01" db="EMBL/GenBank/DDBJ databases">
        <authorList>
            <person name="Gamez R.M."/>
            <person name="Rodriguez F."/>
            <person name="Bernal J.F."/>
            <person name="Agarwala R."/>
            <person name="Landsman D."/>
            <person name="Marino-Ramirez L."/>
        </authorList>
    </citation>
    <scope>NUCLEOTIDE SEQUENCE [LARGE SCALE GENOMIC DNA]</scope>
    <source>
        <strain evidence="2">Ps006</strain>
    </source>
</reference>
<gene>
    <name evidence="1" type="ORF">AWV77_03685</name>
</gene>
<dbReference type="Proteomes" id="UP000067111">
    <property type="component" value="Unassembled WGS sequence"/>
</dbReference>
<evidence type="ECO:0000313" key="2">
    <source>
        <dbReference type="Proteomes" id="UP000067111"/>
    </source>
</evidence>
<name>A0A0X7K8K8_9PSED</name>
<dbReference type="EMBL" id="LRMR01000005">
    <property type="protein sequence ID" value="KWU51944.1"/>
    <property type="molecule type" value="Genomic_DNA"/>
</dbReference>
<dbReference type="RefSeq" id="WP_060752932.1">
    <property type="nucleotide sequence ID" value="NZ_LRMR01000005.1"/>
</dbReference>
<evidence type="ECO:0000313" key="1">
    <source>
        <dbReference type="EMBL" id="KWU51944.1"/>
    </source>
</evidence>
<dbReference type="AlphaFoldDB" id="A0A0X7K8K8"/>
<accession>A0A0X7K8K8</accession>
<organism evidence="1 2">
    <name type="scientific">Pseudomonas palleroniana</name>
    <dbReference type="NCBI Taxonomy" id="191390"/>
    <lineage>
        <taxon>Bacteria</taxon>
        <taxon>Pseudomonadati</taxon>
        <taxon>Pseudomonadota</taxon>
        <taxon>Gammaproteobacteria</taxon>
        <taxon>Pseudomonadales</taxon>
        <taxon>Pseudomonadaceae</taxon>
        <taxon>Pseudomonas</taxon>
    </lineage>
</organism>
<sequence length="72" mass="7857">MPEEIAISLNRAARDVVAERQRQVSAEGYSLFRDDLYVKGELAEASATYAILAGKPTSMSTAWPWGKAVVVN</sequence>
<protein>
    <submittedName>
        <fullName evidence="1">Uncharacterized protein</fullName>
    </submittedName>
</protein>
<proteinExistence type="predicted"/>
<dbReference type="OrthoDB" id="983041at2"/>
<comment type="caution">
    <text evidence="1">The sequence shown here is derived from an EMBL/GenBank/DDBJ whole genome shotgun (WGS) entry which is preliminary data.</text>
</comment>